<evidence type="ECO:0000256" key="10">
    <source>
        <dbReference type="ARBA" id="ARBA00023204"/>
    </source>
</evidence>
<dbReference type="InterPro" id="IPR043502">
    <property type="entry name" value="DNA/RNA_pol_sf"/>
</dbReference>
<dbReference type="AlphaFoldDB" id="A0AAE9DFH6"/>
<dbReference type="KEGG" id="cbr:CBG_22922"/>
<evidence type="ECO:0000256" key="9">
    <source>
        <dbReference type="ARBA" id="ARBA00022932"/>
    </source>
</evidence>
<dbReference type="InterPro" id="IPR043128">
    <property type="entry name" value="Rev_trsase/Diguanyl_cyclase"/>
</dbReference>
<dbReference type="EMBL" id="CP090893">
    <property type="protein sequence ID" value="ULU03316.1"/>
    <property type="molecule type" value="Genomic_DNA"/>
</dbReference>
<dbReference type="Gene3D" id="3.40.1170.60">
    <property type="match status" value="1"/>
</dbReference>
<dbReference type="Proteomes" id="UP000827892">
    <property type="component" value="Chromosome III"/>
</dbReference>
<evidence type="ECO:0000256" key="6">
    <source>
        <dbReference type="ARBA" id="ARBA00022723"/>
    </source>
</evidence>
<feature type="compositionally biased region" description="Polar residues" evidence="12">
    <location>
        <begin position="571"/>
        <end position="581"/>
    </location>
</feature>
<dbReference type="FunFam" id="3.30.1490.100:FF:000004">
    <property type="entry name" value="DNA polymerase IV"/>
    <property type="match status" value="1"/>
</dbReference>
<dbReference type="Pfam" id="PF00817">
    <property type="entry name" value="IMS"/>
    <property type="match status" value="1"/>
</dbReference>
<keyword evidence="3" id="KW-0808">Transferase</keyword>
<evidence type="ECO:0000256" key="7">
    <source>
        <dbReference type="ARBA" id="ARBA00022763"/>
    </source>
</evidence>
<dbReference type="Gene3D" id="1.10.150.810">
    <property type="match status" value="1"/>
</dbReference>
<dbReference type="GO" id="GO:0003887">
    <property type="term" value="F:DNA-directed DNA polymerase activity"/>
    <property type="evidence" value="ECO:0007669"/>
    <property type="project" value="UniProtKB-KW"/>
</dbReference>
<keyword evidence="5" id="KW-0235">DNA replication</keyword>
<dbReference type="Pfam" id="PF11799">
    <property type="entry name" value="IMS_C"/>
    <property type="match status" value="1"/>
</dbReference>
<dbReference type="PANTHER" id="PTHR11076:SF33">
    <property type="entry name" value="DNA POLYMERASE KAPPA"/>
    <property type="match status" value="1"/>
</dbReference>
<organism evidence="14 15">
    <name type="scientific">Caenorhabditis briggsae</name>
    <dbReference type="NCBI Taxonomy" id="6238"/>
    <lineage>
        <taxon>Eukaryota</taxon>
        <taxon>Metazoa</taxon>
        <taxon>Ecdysozoa</taxon>
        <taxon>Nematoda</taxon>
        <taxon>Chromadorea</taxon>
        <taxon>Rhabditida</taxon>
        <taxon>Rhabditina</taxon>
        <taxon>Rhabditomorpha</taxon>
        <taxon>Rhabditoidea</taxon>
        <taxon>Rhabditidae</taxon>
        <taxon>Peloderinae</taxon>
        <taxon>Caenorhabditis</taxon>
    </lineage>
</organism>
<dbReference type="GO" id="GO:0006281">
    <property type="term" value="P:DNA repair"/>
    <property type="evidence" value="ECO:0007669"/>
    <property type="project" value="UniProtKB-KW"/>
</dbReference>
<dbReference type="GO" id="GO:0003684">
    <property type="term" value="F:damaged DNA binding"/>
    <property type="evidence" value="ECO:0007669"/>
    <property type="project" value="InterPro"/>
</dbReference>
<dbReference type="SUPFAM" id="SSF56672">
    <property type="entry name" value="DNA/RNA polymerases"/>
    <property type="match status" value="1"/>
</dbReference>
<dbReference type="PROSITE" id="PS50173">
    <property type="entry name" value="UMUC"/>
    <property type="match status" value="1"/>
</dbReference>
<dbReference type="InterPro" id="IPR050116">
    <property type="entry name" value="DNA_polymerase-Y"/>
</dbReference>
<keyword evidence="9" id="KW-0239">DNA-directed DNA polymerase</keyword>
<reference evidence="14 15" key="1">
    <citation type="submission" date="2022-05" db="EMBL/GenBank/DDBJ databases">
        <title>Chromosome-level reference genomes for two strains of Caenorhabditis briggsae: an improved platform for comparative genomics.</title>
        <authorList>
            <person name="Stevens L."/>
            <person name="Andersen E.C."/>
        </authorList>
    </citation>
    <scope>NUCLEOTIDE SEQUENCE [LARGE SCALE GENOMIC DNA]</scope>
    <source>
        <strain evidence="14">QX1410_ONT</strain>
        <tissue evidence="14">Whole-organism</tissue>
    </source>
</reference>
<feature type="region of interest" description="Disordered" evidence="12">
    <location>
        <begin position="567"/>
        <end position="612"/>
    </location>
</feature>
<keyword evidence="10" id="KW-0234">DNA repair</keyword>
<feature type="domain" description="UmuC" evidence="13">
    <location>
        <begin position="85"/>
        <end position="319"/>
    </location>
</feature>
<dbReference type="InterPro" id="IPR017961">
    <property type="entry name" value="DNA_pol_Y-fam_little_finger"/>
</dbReference>
<dbReference type="FunFam" id="3.40.1170.60:FF:000024">
    <property type="entry name" value="DNA polymerase kappa"/>
    <property type="match status" value="1"/>
</dbReference>
<accession>A0AAE9DFH6</accession>
<protein>
    <recommendedName>
        <fullName evidence="2">DNA polymerase kappa</fullName>
        <ecNumber evidence="1">2.7.7.7</ecNumber>
    </recommendedName>
</protein>
<dbReference type="FunFam" id="3.30.70.270:FF:000174">
    <property type="entry name" value="DNA polymerase kappa"/>
    <property type="match status" value="1"/>
</dbReference>
<evidence type="ECO:0000256" key="5">
    <source>
        <dbReference type="ARBA" id="ARBA00022705"/>
    </source>
</evidence>
<evidence type="ECO:0000256" key="12">
    <source>
        <dbReference type="SAM" id="MobiDB-lite"/>
    </source>
</evidence>
<evidence type="ECO:0000256" key="2">
    <source>
        <dbReference type="ARBA" id="ARBA00016178"/>
    </source>
</evidence>
<dbReference type="PANTHER" id="PTHR11076">
    <property type="entry name" value="DNA REPAIR POLYMERASE UMUC / TRANSFERASE FAMILY MEMBER"/>
    <property type="match status" value="1"/>
</dbReference>
<evidence type="ECO:0000256" key="8">
    <source>
        <dbReference type="ARBA" id="ARBA00022842"/>
    </source>
</evidence>
<keyword evidence="7" id="KW-0227">DNA damage</keyword>
<proteinExistence type="predicted"/>
<evidence type="ECO:0000313" key="15">
    <source>
        <dbReference type="Proteomes" id="UP000827892"/>
    </source>
</evidence>
<dbReference type="GO" id="GO:0046872">
    <property type="term" value="F:metal ion binding"/>
    <property type="evidence" value="ECO:0007669"/>
    <property type="project" value="UniProtKB-KW"/>
</dbReference>
<dbReference type="OMA" id="EVYTRQV"/>
<comment type="catalytic activity">
    <reaction evidence="11">
        <text>DNA(n) + a 2'-deoxyribonucleoside 5'-triphosphate = DNA(n+1) + diphosphate</text>
        <dbReference type="Rhea" id="RHEA:22508"/>
        <dbReference type="Rhea" id="RHEA-COMP:17339"/>
        <dbReference type="Rhea" id="RHEA-COMP:17340"/>
        <dbReference type="ChEBI" id="CHEBI:33019"/>
        <dbReference type="ChEBI" id="CHEBI:61560"/>
        <dbReference type="ChEBI" id="CHEBI:173112"/>
        <dbReference type="EC" id="2.7.7.7"/>
    </reaction>
</comment>
<dbReference type="Gene3D" id="3.30.70.270">
    <property type="match status" value="1"/>
</dbReference>
<sequence>MLTFNDNKAGMSGLDKEKITKVIEENTSASYSEFSKKQQSRIEEKVLEIKNRLSTATKEERQGAEHLMKNVETKLESQRDLSRDCVCIDMDAYFAAVEMRDDPKLRTIPMAVGSAAMLSTSNYLARRFGVRAGMPGFISKKLCPNLTLVPGNYTKYSKISRQFSEIFAEYDGDVGMMSLDEAYIDLTDYVAARTEKRTLKRHRYGGDCPCWLPRVPDSESPEYLDSEESECPKCSKTRKIYYDDVEFGIGREEIVREIRFRVEQKTGLTCSAGIAANFMLAKICSDFNKPNGQYVLENDREKILEFLRDLPIRKVGGIGRVSEAHLQSMDIRTVGDMLQKASLFPLCFSQLTQESFLRTALGLPGRPSSSDPRRKSISVERTFSPTADFKILLLEHSEICRMLEEDIRKSGVTGGKTITLKLKLSSFDVLTRSLTPSEAVTTLEDIQKFSLELLEKERGKEIRLLGVRLSQLVFEEEKKSKTIQDFWNDAKLKIQNSEDVTSSPDDIIEMETRKCPICGDEVETGGGRLLEFLNRHVDECILKMSQEDVETPDLICISVEKNTEKNKKRNLNFQKSQNSNLAPPKKRKIQEKNQMGTTKKVATIDSFWKKKN</sequence>
<dbReference type="Gene3D" id="1.10.150.20">
    <property type="entry name" value="5' to 3' exonuclease, C-terminal subdomain"/>
    <property type="match status" value="1"/>
</dbReference>
<dbReference type="CDD" id="cd03586">
    <property type="entry name" value="PolY_Pol_IV_kappa"/>
    <property type="match status" value="1"/>
</dbReference>
<evidence type="ECO:0000256" key="4">
    <source>
        <dbReference type="ARBA" id="ARBA00022695"/>
    </source>
</evidence>
<evidence type="ECO:0000259" key="13">
    <source>
        <dbReference type="PROSITE" id="PS50173"/>
    </source>
</evidence>
<dbReference type="InterPro" id="IPR022880">
    <property type="entry name" value="DNApol_IV"/>
</dbReference>
<evidence type="ECO:0000256" key="11">
    <source>
        <dbReference type="ARBA" id="ARBA00049244"/>
    </source>
</evidence>
<gene>
    <name evidence="14" type="ORF">L3Y34_002706</name>
</gene>
<dbReference type="Gene3D" id="3.30.160.60">
    <property type="entry name" value="Classic Zinc Finger"/>
    <property type="match status" value="1"/>
</dbReference>
<dbReference type="InterPro" id="IPR036775">
    <property type="entry name" value="DNA_pol_Y-fam_lit_finger_sf"/>
</dbReference>
<evidence type="ECO:0000256" key="3">
    <source>
        <dbReference type="ARBA" id="ARBA00022679"/>
    </source>
</evidence>
<dbReference type="GO" id="GO:0006260">
    <property type="term" value="P:DNA replication"/>
    <property type="evidence" value="ECO:0007669"/>
    <property type="project" value="UniProtKB-KW"/>
</dbReference>
<dbReference type="SUPFAM" id="SSF100879">
    <property type="entry name" value="Lesion bypass DNA polymerase (Y-family), little finger domain"/>
    <property type="match status" value="1"/>
</dbReference>
<dbReference type="Gene3D" id="3.30.1490.100">
    <property type="entry name" value="DNA polymerase, Y-family, little finger domain"/>
    <property type="match status" value="1"/>
</dbReference>
<keyword evidence="6" id="KW-0479">Metal-binding</keyword>
<name>A0AAE9DFH6_CAEBR</name>
<evidence type="ECO:0000256" key="1">
    <source>
        <dbReference type="ARBA" id="ARBA00012417"/>
    </source>
</evidence>
<dbReference type="EC" id="2.7.7.7" evidence="1"/>
<keyword evidence="4" id="KW-0548">Nucleotidyltransferase</keyword>
<keyword evidence="8" id="KW-0460">Magnesium</keyword>
<evidence type="ECO:0000313" key="14">
    <source>
        <dbReference type="EMBL" id="ULU03316.1"/>
    </source>
</evidence>
<dbReference type="InterPro" id="IPR001126">
    <property type="entry name" value="UmuC"/>
</dbReference>